<feature type="compositionally biased region" description="Polar residues" evidence="1">
    <location>
        <begin position="162"/>
        <end position="173"/>
    </location>
</feature>
<evidence type="ECO:0000313" key="3">
    <source>
        <dbReference type="Proteomes" id="UP000299102"/>
    </source>
</evidence>
<evidence type="ECO:0000256" key="1">
    <source>
        <dbReference type="SAM" id="MobiDB-lite"/>
    </source>
</evidence>
<accession>A0A4C1YST3</accession>
<dbReference type="OrthoDB" id="4506733at2759"/>
<feature type="region of interest" description="Disordered" evidence="1">
    <location>
        <begin position="148"/>
        <end position="173"/>
    </location>
</feature>
<reference evidence="2 3" key="1">
    <citation type="journal article" date="2019" name="Commun. Biol.">
        <title>The bagworm genome reveals a unique fibroin gene that provides high tensile strength.</title>
        <authorList>
            <person name="Kono N."/>
            <person name="Nakamura H."/>
            <person name="Ohtoshi R."/>
            <person name="Tomita M."/>
            <person name="Numata K."/>
            <person name="Arakawa K."/>
        </authorList>
    </citation>
    <scope>NUCLEOTIDE SEQUENCE [LARGE SCALE GENOMIC DNA]</scope>
</reference>
<dbReference type="STRING" id="151549.A0A4C1YST3"/>
<sequence>MQSVRPILNRSREPLDLILVYSTAETNDKVTKAAFFKVKSLCSLSGIKVEQQSKRSLPGQCHKCQSYVQSSKHCFNPARCVKCLGNHGTVQCTRYKNTDGLSACVICKQKGHTANYLRCLRVPKGVPPPRKPRRAVHLRARSQTLSYARAAAGPRSDPPAAKQNQSSTANYLK</sequence>
<dbReference type="Proteomes" id="UP000299102">
    <property type="component" value="Unassembled WGS sequence"/>
</dbReference>
<dbReference type="EMBL" id="BGZK01001363">
    <property type="protein sequence ID" value="GBP78250.1"/>
    <property type="molecule type" value="Genomic_DNA"/>
</dbReference>
<dbReference type="AlphaFoldDB" id="A0A4C1YST3"/>
<evidence type="ECO:0000313" key="2">
    <source>
        <dbReference type="EMBL" id="GBP78250.1"/>
    </source>
</evidence>
<name>A0A4C1YST3_EUMVA</name>
<proteinExistence type="predicted"/>
<organism evidence="2 3">
    <name type="scientific">Eumeta variegata</name>
    <name type="common">Bagworm moth</name>
    <name type="synonym">Eumeta japonica</name>
    <dbReference type="NCBI Taxonomy" id="151549"/>
    <lineage>
        <taxon>Eukaryota</taxon>
        <taxon>Metazoa</taxon>
        <taxon>Ecdysozoa</taxon>
        <taxon>Arthropoda</taxon>
        <taxon>Hexapoda</taxon>
        <taxon>Insecta</taxon>
        <taxon>Pterygota</taxon>
        <taxon>Neoptera</taxon>
        <taxon>Endopterygota</taxon>
        <taxon>Lepidoptera</taxon>
        <taxon>Glossata</taxon>
        <taxon>Ditrysia</taxon>
        <taxon>Tineoidea</taxon>
        <taxon>Psychidae</taxon>
        <taxon>Oiketicinae</taxon>
        <taxon>Eumeta</taxon>
    </lineage>
</organism>
<protein>
    <submittedName>
        <fullName evidence="2">Nucleic-acid-binding protein from transposon X-element</fullName>
    </submittedName>
</protein>
<comment type="caution">
    <text evidence="2">The sequence shown here is derived from an EMBL/GenBank/DDBJ whole genome shotgun (WGS) entry which is preliminary data.</text>
</comment>
<keyword evidence="3" id="KW-1185">Reference proteome</keyword>
<gene>
    <name evidence="2" type="primary">ORF1</name>
    <name evidence="2" type="ORF">EVAR_66281_1</name>
</gene>